<dbReference type="PANTHER" id="PTHR21506:SF0">
    <property type="entry name" value="CONSERVED OLIGOMERIC GOLGI COMPLEX SUBUNIT 6"/>
    <property type="match status" value="1"/>
</dbReference>
<dbReference type="Proteomes" id="UP001300502">
    <property type="component" value="Unassembled WGS sequence"/>
</dbReference>
<proteinExistence type="predicted"/>
<feature type="domain" description="Conserved Oligomeric Golgi complex subunit 6 C-terminal" evidence="1">
    <location>
        <begin position="190"/>
        <end position="653"/>
    </location>
</feature>
<organism evidence="2 3">
    <name type="scientific">Galdieria yellowstonensis</name>
    <dbReference type="NCBI Taxonomy" id="3028027"/>
    <lineage>
        <taxon>Eukaryota</taxon>
        <taxon>Rhodophyta</taxon>
        <taxon>Bangiophyceae</taxon>
        <taxon>Galdieriales</taxon>
        <taxon>Galdieriaceae</taxon>
        <taxon>Galdieria</taxon>
    </lineage>
</organism>
<dbReference type="AlphaFoldDB" id="A0AAV9IEW6"/>
<gene>
    <name evidence="2" type="ORF">GAYE_SCF18G3909</name>
</gene>
<comment type="caution">
    <text evidence="2">The sequence shown here is derived from an EMBL/GenBank/DDBJ whole genome shotgun (WGS) entry which is preliminary data.</text>
</comment>
<accession>A0AAV9IEW6</accession>
<evidence type="ECO:0000259" key="1">
    <source>
        <dbReference type="Pfam" id="PF20653"/>
    </source>
</evidence>
<dbReference type="InterPro" id="IPR010490">
    <property type="entry name" value="COG6"/>
</dbReference>
<dbReference type="PANTHER" id="PTHR21506">
    <property type="entry name" value="COMPONENT OF OLIGOMERIC GOLGI COMPLEX 6"/>
    <property type="match status" value="1"/>
</dbReference>
<dbReference type="EMBL" id="JANCYU010000035">
    <property type="protein sequence ID" value="KAK4526000.1"/>
    <property type="molecule type" value="Genomic_DNA"/>
</dbReference>
<protein>
    <recommendedName>
        <fullName evidence="1">Conserved Oligomeric Golgi complex subunit 6 C-terminal domain-containing protein</fullName>
    </recommendedName>
</protein>
<reference evidence="2 3" key="1">
    <citation type="submission" date="2022-07" db="EMBL/GenBank/DDBJ databases">
        <title>Genome-wide signatures of adaptation to extreme environments.</title>
        <authorList>
            <person name="Cho C.H."/>
            <person name="Yoon H.S."/>
        </authorList>
    </citation>
    <scope>NUCLEOTIDE SEQUENCE [LARGE SCALE GENOMIC DNA]</scope>
    <source>
        <strain evidence="2 3">108.79 E11</strain>
    </source>
</reference>
<dbReference type="InterPro" id="IPR048369">
    <property type="entry name" value="COG6_C"/>
</dbReference>
<dbReference type="SMART" id="SM01087">
    <property type="entry name" value="COG6"/>
    <property type="match status" value="1"/>
</dbReference>
<dbReference type="Pfam" id="PF20653">
    <property type="entry name" value="COG6_C"/>
    <property type="match status" value="1"/>
</dbReference>
<evidence type="ECO:0000313" key="3">
    <source>
        <dbReference type="Proteomes" id="UP001300502"/>
    </source>
</evidence>
<dbReference type="GO" id="GO:0017119">
    <property type="term" value="C:Golgi transport complex"/>
    <property type="evidence" value="ECO:0007669"/>
    <property type="project" value="InterPro"/>
</dbReference>
<name>A0AAV9IEW6_9RHOD</name>
<evidence type="ECO:0000313" key="2">
    <source>
        <dbReference type="EMBL" id="KAK4526000.1"/>
    </source>
</evidence>
<dbReference type="GO" id="GO:0006891">
    <property type="term" value="P:intra-Golgi vesicle-mediated transport"/>
    <property type="evidence" value="ECO:0007669"/>
    <property type="project" value="InterPro"/>
</dbReference>
<sequence length="669" mass="76239">MQKAFLLLESGEFMESSCILRNKAEKILHKYSLLESEELGRQLLKSEEQFDLESLFQQGRGDIVQHSELDDVKKTKRILSEMEPCIEDLQHLKQEVESISEGCAILASTFVGKEKNNREFVKHALQVKSLISEKEGKKRILERMTSLLFLKTKDEEALQGRVSEEFFSAVDALHSATARVSKLVRETNSSLGFELLEYYANRKGLVSEKCYSYVRGTIDNLQDFELSGNELFLLQKAFSFLCEQPALFESCLLEMANVLRGKTLEYFVQSLTNYTLNIGPVQDPERYVNDMLAFIHHIFASQYEFLSSVLQGIPSKFTVANPETVEAADQGDFNVSSQFLISGELEKKILSVVSEGLCLPFQRRFEKSLSPRLTVIVLFKLSSLLEFYSQLFENILGKDSPFVRTLLECSAQSMSYFFQIWKEKFDAALENMPLVDEELNPPLFVYQCTSRISEILDTLDMSLLSDEKKEGHAESILSVVIEQLLNFCFQSSQQLDNLNAKVFIINCLESIRVPLVKYKFAASQVESITREIDRYLDLYVEYVTKASLEQSGLLEKLLRLQSFSSEEVTERIASIPGMDAESIAFVLKNFYMSILSEMEIEKLLNPPSSSKLASTRMRSRVKIAISESLISAYDTLFTLLNDPKNGYEEDATRKMGIVDTHYIRIALTS</sequence>
<keyword evidence="3" id="KW-1185">Reference proteome</keyword>